<organism evidence="3 4">
    <name type="scientific">Cephalotrichum gorgonifer</name>
    <dbReference type="NCBI Taxonomy" id="2041049"/>
    <lineage>
        <taxon>Eukaryota</taxon>
        <taxon>Fungi</taxon>
        <taxon>Dikarya</taxon>
        <taxon>Ascomycota</taxon>
        <taxon>Pezizomycotina</taxon>
        <taxon>Sordariomycetes</taxon>
        <taxon>Hypocreomycetidae</taxon>
        <taxon>Microascales</taxon>
        <taxon>Microascaceae</taxon>
        <taxon>Cephalotrichum</taxon>
    </lineage>
</organism>
<evidence type="ECO:0000313" key="3">
    <source>
        <dbReference type="EMBL" id="SPO04169.1"/>
    </source>
</evidence>
<comment type="caution">
    <text evidence="3">The sequence shown here is derived from an EMBL/GenBank/DDBJ whole genome shotgun (WGS) entry which is preliminary data.</text>
</comment>
<gene>
    <name evidence="3" type="ORF">DNG_06852</name>
</gene>
<dbReference type="Gene3D" id="3.40.50.720">
    <property type="entry name" value="NAD(P)-binding Rossmann-like Domain"/>
    <property type="match status" value="1"/>
</dbReference>
<evidence type="ECO:0000256" key="1">
    <source>
        <dbReference type="ARBA" id="ARBA00006484"/>
    </source>
</evidence>
<dbReference type="PANTHER" id="PTHR24320:SF148">
    <property type="entry name" value="NAD(P)-BINDING ROSSMANN-FOLD SUPERFAMILY PROTEIN"/>
    <property type="match status" value="1"/>
</dbReference>
<dbReference type="SUPFAM" id="SSF51735">
    <property type="entry name" value="NAD(P)-binding Rossmann-fold domains"/>
    <property type="match status" value="1"/>
</dbReference>
<dbReference type="Proteomes" id="UP001187682">
    <property type="component" value="Unassembled WGS sequence"/>
</dbReference>
<dbReference type="EMBL" id="ONZQ02000009">
    <property type="protein sequence ID" value="SPO04169.1"/>
    <property type="molecule type" value="Genomic_DNA"/>
</dbReference>
<name>A0AAE8SWZ7_9PEZI</name>
<accession>A0AAE8SWZ7</accession>
<comment type="similarity">
    <text evidence="1">Belongs to the short-chain dehydrogenases/reductases (SDR) family.</text>
</comment>
<evidence type="ECO:0000313" key="4">
    <source>
        <dbReference type="Proteomes" id="UP001187682"/>
    </source>
</evidence>
<protein>
    <submittedName>
        <fullName evidence="3">Uncharacterized protein</fullName>
    </submittedName>
</protein>
<dbReference type="InterPro" id="IPR036291">
    <property type="entry name" value="NAD(P)-bd_dom_sf"/>
</dbReference>
<proteinExistence type="inferred from homology"/>
<reference evidence="3" key="1">
    <citation type="submission" date="2018-03" db="EMBL/GenBank/DDBJ databases">
        <authorList>
            <person name="Guldener U."/>
        </authorList>
    </citation>
    <scope>NUCLEOTIDE SEQUENCE</scope>
</reference>
<dbReference type="AlphaFoldDB" id="A0AAE8SWZ7"/>
<dbReference type="GO" id="GO:0016491">
    <property type="term" value="F:oxidoreductase activity"/>
    <property type="evidence" value="ECO:0007669"/>
    <property type="project" value="UniProtKB-KW"/>
</dbReference>
<dbReference type="PANTHER" id="PTHR24320">
    <property type="entry name" value="RETINOL DEHYDROGENASE"/>
    <property type="match status" value="1"/>
</dbReference>
<keyword evidence="4" id="KW-1185">Reference proteome</keyword>
<sequence>MAANHAGPFLFVNRVLPLLKNAAKAKDADVRIVNLGSIAHISMIPHHFDFQFNTAVALTNPVPSYPWQWRYLGKFMFDFDMIRYAVSKAAVVLFTRELQRRLDEQGLSILTVVVHPGAVLTEGLLSSNNALIKTIARVSFLMPEQGAATPLFAATADEVRKDFSKYKAKFLVPVGKIETPNPIVEDDRQVKGLWENTTAEINKQLAAEGLPSLDGW</sequence>
<keyword evidence="2" id="KW-0560">Oxidoreductase</keyword>
<evidence type="ECO:0000256" key="2">
    <source>
        <dbReference type="ARBA" id="ARBA00023002"/>
    </source>
</evidence>